<dbReference type="InterPro" id="IPR019292">
    <property type="entry name" value="McrC"/>
</dbReference>
<gene>
    <name evidence="1" type="ORF">FHX33_001948</name>
</gene>
<keyword evidence="2" id="KW-1185">Reference proteome</keyword>
<proteinExistence type="predicted"/>
<dbReference type="Pfam" id="PF10117">
    <property type="entry name" value="McrBC"/>
    <property type="match status" value="1"/>
</dbReference>
<organism evidence="1 2">
    <name type="scientific">Leifsonia aquatica</name>
    <name type="common">Corynebacterium aquaticum</name>
    <dbReference type="NCBI Taxonomy" id="144185"/>
    <lineage>
        <taxon>Bacteria</taxon>
        <taxon>Bacillati</taxon>
        <taxon>Actinomycetota</taxon>
        <taxon>Actinomycetes</taxon>
        <taxon>Micrococcales</taxon>
        <taxon>Microbacteriaceae</taxon>
        <taxon>Leifsonia</taxon>
    </lineage>
</organism>
<dbReference type="EMBL" id="JACHVP010000001">
    <property type="protein sequence ID" value="MBB2967216.1"/>
    <property type="molecule type" value="Genomic_DNA"/>
</dbReference>
<dbReference type="PANTHER" id="PTHR38733">
    <property type="entry name" value="PROTEIN MCRC"/>
    <property type="match status" value="1"/>
</dbReference>
<protein>
    <submittedName>
        <fullName evidence="1">5-methylcytosine-specific restriction enzyme subunit McrC</fullName>
    </submittedName>
</protein>
<accession>A0A7W4UX53</accession>
<sequence>MHIQLDEWAAPREVDLPRAVASALNSRQVASVVPTEIDGRWTVSQVRKVGSLMIDGHRVDIRPKLSISRLFFLFGYAQRRRLWLAEDTRLDSAPDLVLAIAIAFLRQLGVAVEQGLLQGYRERHDSDTVVRGRIDFVEQFKRRPGLASPLELRFDEFTVDIDENRILAAAAERLLRLPLLDPAARRTLLHFRGMFAGVEALPRGLPLPRTRDDRRSEHYQPALSLARLILTNASIEHRVGEHTASAFLVDVAQVFEDFVSVALRDSLERSGGQVLSQRSDRLDALGHAVVRPDIVWQRHERIDAVIDAKYKAERPAGYPNADLYQMVTYCTRYGLRDGHLVYASGEETPKTVDIIGAPITVHCHALDLTGSPGKILASIDRLAEAIVASAPVDVPWRATRSSQPSSAVPRRG</sequence>
<evidence type="ECO:0000313" key="1">
    <source>
        <dbReference type="EMBL" id="MBB2967216.1"/>
    </source>
</evidence>
<dbReference type="AlphaFoldDB" id="A0A7W4UX53"/>
<dbReference type="Proteomes" id="UP000538196">
    <property type="component" value="Unassembled WGS sequence"/>
</dbReference>
<dbReference type="PANTHER" id="PTHR38733:SF1">
    <property type="entry name" value="TYPE IV METHYL-DIRECTED RESTRICTION ENZYME ECOKMCRBC"/>
    <property type="match status" value="1"/>
</dbReference>
<evidence type="ECO:0000313" key="2">
    <source>
        <dbReference type="Proteomes" id="UP000538196"/>
    </source>
</evidence>
<comment type="caution">
    <text evidence="1">The sequence shown here is derived from an EMBL/GenBank/DDBJ whole genome shotgun (WGS) entry which is preliminary data.</text>
</comment>
<reference evidence="1 2" key="1">
    <citation type="submission" date="2020-08" db="EMBL/GenBank/DDBJ databases">
        <title>Sequencing the genomes of 1000 actinobacteria strains.</title>
        <authorList>
            <person name="Klenk H.-P."/>
        </authorList>
    </citation>
    <scope>NUCLEOTIDE SEQUENCE [LARGE SCALE GENOMIC DNA]</scope>
    <source>
        <strain evidence="1 2">DSM 20146</strain>
    </source>
</reference>
<dbReference type="RefSeq" id="WP_021763770.1">
    <property type="nucleotide sequence ID" value="NZ_JACHVP010000001.1"/>
</dbReference>
<name>A0A7W4UX53_LEIAQ</name>